<dbReference type="CDD" id="cd00033">
    <property type="entry name" value="CCP"/>
    <property type="match status" value="2"/>
</dbReference>
<dbReference type="InterPro" id="IPR000436">
    <property type="entry name" value="Sushi_SCR_CCP_dom"/>
</dbReference>
<evidence type="ECO:0000256" key="3">
    <source>
        <dbReference type="ARBA" id="ARBA00023157"/>
    </source>
</evidence>
<dbReference type="OrthoDB" id="6126934at2759"/>
<keyword evidence="2" id="KW-0677">Repeat</keyword>
<protein>
    <submittedName>
        <fullName evidence="7">CSMD3 protein</fullName>
    </submittedName>
</protein>
<evidence type="ECO:0000256" key="1">
    <source>
        <dbReference type="ARBA" id="ARBA00022659"/>
    </source>
</evidence>
<dbReference type="EMBL" id="OV696686">
    <property type="protein sequence ID" value="CAH1233630.1"/>
    <property type="molecule type" value="Genomic_DNA"/>
</dbReference>
<reference evidence="7" key="1">
    <citation type="submission" date="2022-01" db="EMBL/GenBank/DDBJ databases">
        <authorList>
            <person name="Braso-Vives M."/>
        </authorList>
    </citation>
    <scope>NUCLEOTIDE SEQUENCE</scope>
</reference>
<evidence type="ECO:0000259" key="6">
    <source>
        <dbReference type="PROSITE" id="PS50923"/>
    </source>
</evidence>
<dbReference type="AlphaFoldDB" id="A0A8J9W1R2"/>
<dbReference type="InterPro" id="IPR050350">
    <property type="entry name" value="Compl-Cell_Adhes-Reg"/>
</dbReference>
<feature type="disulfide bond" evidence="5">
    <location>
        <begin position="98"/>
        <end position="141"/>
    </location>
</feature>
<sequence length="216" mass="23736">MDDMRRALRDVGNKQLHVTSGLVNVTAQRERRLLVSACQAPTPARHSAMTGCSAPYLPNTKCTFVCEEGYAPKYKGYENITCLANRMWSGVFMGCAGCSKPPPVRNTNDAECSAPYLIGEKCSYQCKSGYGRKSGDTIKTCTSDRKWSGQSLRCRPECPTAPDVPNATKIKEKCSKEQCSYECKDGYRRSSGHGLLRCSMIRGTWIGVKLNCTSSG</sequence>
<organism evidence="7 8">
    <name type="scientific">Branchiostoma lanceolatum</name>
    <name type="common">Common lancelet</name>
    <name type="synonym">Amphioxus lanceolatum</name>
    <dbReference type="NCBI Taxonomy" id="7740"/>
    <lineage>
        <taxon>Eukaryota</taxon>
        <taxon>Metazoa</taxon>
        <taxon>Chordata</taxon>
        <taxon>Cephalochordata</taxon>
        <taxon>Leptocardii</taxon>
        <taxon>Amphioxiformes</taxon>
        <taxon>Branchiostomatidae</taxon>
        <taxon>Branchiostoma</taxon>
    </lineage>
</organism>
<dbReference type="InterPro" id="IPR035976">
    <property type="entry name" value="Sushi/SCR/CCP_sf"/>
</dbReference>
<evidence type="ECO:0000256" key="5">
    <source>
        <dbReference type="PROSITE-ProRule" id="PRU00302"/>
    </source>
</evidence>
<keyword evidence="4" id="KW-0325">Glycoprotein</keyword>
<dbReference type="Pfam" id="PF00084">
    <property type="entry name" value="Sushi"/>
    <property type="match status" value="3"/>
</dbReference>
<dbReference type="PANTHER" id="PTHR19325">
    <property type="entry name" value="COMPLEMENT COMPONENT-RELATED SUSHI DOMAIN-CONTAINING"/>
    <property type="match status" value="1"/>
</dbReference>
<keyword evidence="3 5" id="KW-1015">Disulfide bond</keyword>
<evidence type="ECO:0000313" key="7">
    <source>
        <dbReference type="EMBL" id="CAH1233630.1"/>
    </source>
</evidence>
<dbReference type="Proteomes" id="UP000838412">
    <property type="component" value="Chromosome 1"/>
</dbReference>
<gene>
    <name evidence="7" type="primary">CSMD3</name>
    <name evidence="7" type="ORF">BLAG_LOCUS2319</name>
</gene>
<dbReference type="SUPFAM" id="SSF57535">
    <property type="entry name" value="Complement control module/SCR domain"/>
    <property type="match status" value="3"/>
</dbReference>
<dbReference type="PANTHER" id="PTHR19325:SF560">
    <property type="entry name" value="SUSHI, VON WILLEBRAND FACTOR TYPE A, EGF AND PENTRAXIN DOMAIN-CONTAINING PROTEIN 1"/>
    <property type="match status" value="1"/>
</dbReference>
<keyword evidence="1 5" id="KW-0768">Sushi</keyword>
<comment type="caution">
    <text evidence="5">Lacks conserved residue(s) required for the propagation of feature annotation.</text>
</comment>
<dbReference type="Gene3D" id="2.10.70.10">
    <property type="entry name" value="Complement Module, domain 1"/>
    <property type="match status" value="2"/>
</dbReference>
<feature type="domain" description="Sushi" evidence="6">
    <location>
        <begin position="96"/>
        <end position="156"/>
    </location>
</feature>
<evidence type="ECO:0000256" key="4">
    <source>
        <dbReference type="ARBA" id="ARBA00023180"/>
    </source>
</evidence>
<proteinExistence type="predicted"/>
<accession>A0A8J9W1R2</accession>
<keyword evidence="8" id="KW-1185">Reference proteome</keyword>
<name>A0A8J9W1R2_BRALA</name>
<evidence type="ECO:0000313" key="8">
    <source>
        <dbReference type="Proteomes" id="UP000838412"/>
    </source>
</evidence>
<dbReference type="PROSITE" id="PS50923">
    <property type="entry name" value="SUSHI"/>
    <property type="match status" value="1"/>
</dbReference>
<dbReference type="SMART" id="SM00032">
    <property type="entry name" value="CCP"/>
    <property type="match status" value="3"/>
</dbReference>
<evidence type="ECO:0000256" key="2">
    <source>
        <dbReference type="ARBA" id="ARBA00022737"/>
    </source>
</evidence>